<keyword evidence="3" id="KW-0234">DNA repair</keyword>
<evidence type="ECO:0000256" key="3">
    <source>
        <dbReference type="ARBA" id="ARBA00023204"/>
    </source>
</evidence>
<dbReference type="STRING" id="1064535.MELS_1963"/>
<dbReference type="KEGG" id="med:MELS_1963"/>
<dbReference type="Pfam" id="PF04098">
    <property type="entry name" value="Rad52_Rad22"/>
    <property type="match status" value="1"/>
</dbReference>
<organism evidence="5 6">
    <name type="scientific">Megasphaera elsdenii DSM 20460</name>
    <dbReference type="NCBI Taxonomy" id="1064535"/>
    <lineage>
        <taxon>Bacteria</taxon>
        <taxon>Bacillati</taxon>
        <taxon>Bacillota</taxon>
        <taxon>Negativicutes</taxon>
        <taxon>Veillonellales</taxon>
        <taxon>Veillonellaceae</taxon>
        <taxon>Megasphaera</taxon>
    </lineage>
</organism>
<dbReference type="eggNOG" id="COG4712">
    <property type="taxonomic scope" value="Bacteria"/>
</dbReference>
<evidence type="ECO:0000256" key="1">
    <source>
        <dbReference type="ARBA" id="ARBA00006638"/>
    </source>
</evidence>
<gene>
    <name evidence="5" type="ORF">MELS_1963</name>
</gene>
<evidence type="ECO:0000313" key="5">
    <source>
        <dbReference type="EMBL" id="CCC74181.1"/>
    </source>
</evidence>
<dbReference type="GeneID" id="97492486"/>
<accession>G0VSE1</accession>
<feature type="region of interest" description="Disordered" evidence="4">
    <location>
        <begin position="157"/>
        <end position="203"/>
    </location>
</feature>
<keyword evidence="2" id="KW-0227">DNA damage</keyword>
<comment type="similarity">
    <text evidence="1">Belongs to the RAD52 family.</text>
</comment>
<keyword evidence="6" id="KW-1185">Reference proteome</keyword>
<dbReference type="InterPro" id="IPR041247">
    <property type="entry name" value="Rad52_fam"/>
</dbReference>
<proteinExistence type="inferred from homology"/>
<dbReference type="GO" id="GO:0006281">
    <property type="term" value="P:DNA repair"/>
    <property type="evidence" value="ECO:0007669"/>
    <property type="project" value="UniProtKB-KW"/>
</dbReference>
<name>G0VSE1_MEGEL</name>
<dbReference type="HOGENOM" id="CLU_096421_0_0_9"/>
<dbReference type="EMBL" id="HE576794">
    <property type="protein sequence ID" value="CCC74181.1"/>
    <property type="molecule type" value="Genomic_DNA"/>
</dbReference>
<dbReference type="RefSeq" id="WP_014016902.1">
    <property type="nucleotide sequence ID" value="NC_015873.1"/>
</dbReference>
<dbReference type="AlphaFoldDB" id="G0VSE1"/>
<protein>
    <submittedName>
        <fullName evidence="5">Rad52/22 double-strand break repair protein</fullName>
    </submittedName>
</protein>
<evidence type="ECO:0000313" key="6">
    <source>
        <dbReference type="Proteomes" id="UP000010111"/>
    </source>
</evidence>
<sequence length="249" mass="27982">MTNTEIMEALKAPFKPEEVMWVIGRKSKDKSKAEAMAYISSRAVMERLDEVVGPDKWEVEYIPADMGTATRTTYKGEETYSIKGFLAKMTLHLPEGDVSRMDGANCTDFSPFKGGITGAMRRVASAFGIGRYLYNLPRQWVPIDQWGNFTERPKLPSWALPEGTVQDEPEPRQSYHREDSYEEHQPQASSTGEVMMPPNTKYAGKPVSSVTDFGYLTWVVNKSRFSEEVKNAAAKVLADQQAAMYDEPA</sequence>
<reference evidence="5 6" key="1">
    <citation type="journal article" date="2011" name="J. Bacteriol.">
        <title>Genome Sequence of the Ruminal Bacterium Megasphaera elsdenii.</title>
        <authorList>
            <person name="Marx H."/>
            <person name="Graf A.B."/>
            <person name="Tatto N."/>
            <person name="Thallinger G.G."/>
            <person name="Mattanovich D."/>
            <person name="Sauer M."/>
        </authorList>
    </citation>
    <scope>NUCLEOTIDE SEQUENCE [LARGE SCALE GENOMIC DNA]</scope>
    <source>
        <strain evidence="5 6">DSM 20460</strain>
    </source>
</reference>
<evidence type="ECO:0000256" key="2">
    <source>
        <dbReference type="ARBA" id="ARBA00022763"/>
    </source>
</evidence>
<dbReference type="Proteomes" id="UP000010111">
    <property type="component" value="Chromosome"/>
</dbReference>
<evidence type="ECO:0000256" key="4">
    <source>
        <dbReference type="SAM" id="MobiDB-lite"/>
    </source>
</evidence>
<feature type="compositionally biased region" description="Basic and acidic residues" evidence="4">
    <location>
        <begin position="169"/>
        <end position="185"/>
    </location>
</feature>